<dbReference type="AlphaFoldDB" id="A0A445MTN3"/>
<dbReference type="Pfam" id="PF04965">
    <property type="entry name" value="GPW_gp25"/>
    <property type="match status" value="1"/>
</dbReference>
<name>A0A445MTN3_9BACT</name>
<dbReference type="EMBL" id="OJIN01000064">
    <property type="protein sequence ID" value="SPD72830.1"/>
    <property type="molecule type" value="Genomic_DNA"/>
</dbReference>
<accession>A0A445MTN3</accession>
<dbReference type="NCBIfam" id="TIGR03357">
    <property type="entry name" value="VI_zyme"/>
    <property type="match status" value="1"/>
</dbReference>
<dbReference type="Gene3D" id="3.10.450.40">
    <property type="match status" value="1"/>
</dbReference>
<organism evidence="2">
    <name type="scientific">uncultured Desulfobacterium sp</name>
    <dbReference type="NCBI Taxonomy" id="201089"/>
    <lineage>
        <taxon>Bacteria</taxon>
        <taxon>Pseudomonadati</taxon>
        <taxon>Thermodesulfobacteriota</taxon>
        <taxon>Desulfobacteria</taxon>
        <taxon>Desulfobacterales</taxon>
        <taxon>Desulfobacteriaceae</taxon>
        <taxon>Desulfobacterium</taxon>
        <taxon>environmental samples</taxon>
    </lineage>
</organism>
<dbReference type="SUPFAM" id="SSF160719">
    <property type="entry name" value="gpW/gp25-like"/>
    <property type="match status" value="1"/>
</dbReference>
<dbReference type="InterPro" id="IPR017737">
    <property type="entry name" value="TssE1-like"/>
</dbReference>
<reference evidence="2" key="1">
    <citation type="submission" date="2018-01" db="EMBL/GenBank/DDBJ databases">
        <authorList>
            <person name="Regsiter A."/>
            <person name="William W."/>
        </authorList>
    </citation>
    <scope>NUCLEOTIDE SEQUENCE</scope>
    <source>
        <strain evidence="2">TRIP AH-1</strain>
    </source>
</reference>
<sequence length="157" mass="18321">MQGRLNSQASILDRLLDDEPNVSREPVQHRLLDIRQIKARVVRDLENLLNTRRQIISVPASYREVNNSLFAYGLGDFTSENPKSPSVRQQLRQDIEKTILRFEPRLKNVNVRLEDDPEKGRNLRFRISGLLVIEPETEPVSFDTYFDSNRGEYVIQK</sequence>
<gene>
    <name evidence="2" type="ORF">PITCH_A1560010</name>
</gene>
<evidence type="ECO:0000313" key="2">
    <source>
        <dbReference type="EMBL" id="SPD72830.1"/>
    </source>
</evidence>
<evidence type="ECO:0000259" key="1">
    <source>
        <dbReference type="Pfam" id="PF04965"/>
    </source>
</evidence>
<dbReference type="PANTHER" id="PTHR38595">
    <property type="entry name" value="CYTOPLASMIC PROTEIN-RELATED"/>
    <property type="match status" value="1"/>
</dbReference>
<protein>
    <submittedName>
        <fullName evidence="2">Type VI secretion system lysozyme-related protein</fullName>
    </submittedName>
</protein>
<dbReference type="InterPro" id="IPR007048">
    <property type="entry name" value="IraD/Gp25-like"/>
</dbReference>
<dbReference type="InterPro" id="IPR053176">
    <property type="entry name" value="T6SS_TssE1-like"/>
</dbReference>
<dbReference type="PANTHER" id="PTHR38595:SF1">
    <property type="entry name" value="TYPE VI SECRETION SYSTEM COMPONENT TSSE1"/>
    <property type="match status" value="1"/>
</dbReference>
<feature type="domain" description="IraD/Gp25-like" evidence="1">
    <location>
        <begin position="36"/>
        <end position="135"/>
    </location>
</feature>
<proteinExistence type="predicted"/>